<dbReference type="Proteomes" id="UP000286701">
    <property type="component" value="Unassembled WGS sequence"/>
</dbReference>
<proteinExistence type="predicted"/>
<gene>
    <name evidence="1" type="ORF">EPL05_19395</name>
</gene>
<dbReference type="AlphaFoldDB" id="A0A444MJP6"/>
<reference evidence="1 2" key="1">
    <citation type="submission" date="2019-01" db="EMBL/GenBank/DDBJ databases">
        <title>Mucilaginibacter antarcticum sp. nov., isolated from antarctic soil.</title>
        <authorList>
            <person name="Yan Y.-Q."/>
            <person name="Du Z.-J."/>
        </authorList>
    </citation>
    <scope>NUCLEOTIDE SEQUENCE [LARGE SCALE GENOMIC DNA]</scope>
    <source>
        <strain evidence="1 2">F01003</strain>
    </source>
</reference>
<protein>
    <recommendedName>
        <fullName evidence="3">YD repeat-containing protein</fullName>
    </recommendedName>
</protein>
<keyword evidence="2" id="KW-1185">Reference proteome</keyword>
<accession>A0A444MJP6</accession>
<evidence type="ECO:0008006" key="3">
    <source>
        <dbReference type="Google" id="ProtNLM"/>
    </source>
</evidence>
<evidence type="ECO:0000313" key="1">
    <source>
        <dbReference type="EMBL" id="RWY48521.1"/>
    </source>
</evidence>
<dbReference type="Gene3D" id="2.60.120.260">
    <property type="entry name" value="Galactose-binding domain-like"/>
    <property type="match status" value="1"/>
</dbReference>
<comment type="caution">
    <text evidence="1">The sequence shown here is derived from an EMBL/GenBank/DDBJ whole genome shotgun (WGS) entry which is preliminary data.</text>
</comment>
<name>A0A444MJP6_9SPHI</name>
<evidence type="ECO:0000313" key="2">
    <source>
        <dbReference type="Proteomes" id="UP000286701"/>
    </source>
</evidence>
<organism evidence="1 2">
    <name type="scientific">Mucilaginibacter gilvus</name>
    <dbReference type="NCBI Taxonomy" id="2305909"/>
    <lineage>
        <taxon>Bacteria</taxon>
        <taxon>Pseudomonadati</taxon>
        <taxon>Bacteroidota</taxon>
        <taxon>Sphingobacteriia</taxon>
        <taxon>Sphingobacteriales</taxon>
        <taxon>Sphingobacteriaceae</taxon>
        <taxon>Mucilaginibacter</taxon>
    </lineage>
</organism>
<dbReference type="EMBL" id="SBIW01000010">
    <property type="protein sequence ID" value="RWY48521.1"/>
    <property type="molecule type" value="Genomic_DNA"/>
</dbReference>
<dbReference type="RefSeq" id="WP_128535656.1">
    <property type="nucleotide sequence ID" value="NZ_SBIW01000010.1"/>
</dbReference>
<dbReference type="OrthoDB" id="9814627at2"/>
<sequence length="613" mass="67958">MPRNQVVNIPGISTPDIHVIKNPTTINMGIIGGGAIQSTNSGTYLMNNTYSPAHTFVTGDHGGGTRITSSYFDISLTRASIMDNTNVLISPSNTNVMGAYGTFYAPETKVYWIGFDSSIKMSFFFDCQTVPMSFESHNDADKFGWNIIPITLTQGVHTVKIELTYAGYTPSSGSSVGGGVEIYNNTITQLQNAGSTGTGINTIWTSKSLAFLPSVQSYVKISGQPTVYNLIYNDPEQSPYTPCDAAPLYRNPYLFGFAGNWRPYQTMVFEQKRVYTNVINPATTVLNLSTAGHLNNFYSYWLPAAGQNKWAENKSVPVTSWVMANKVMLYDRYGQESENKDALGRYSSAKFDFNGELPGAVANNSKSREIYENSFEDAQISGVPSAYLEQPPGRDFTYYAGSKSIGKLSQQNISHTGLTSALLPNDSVTLVTQLDNSEHKSGEYLDIDENRQYIKAARRGLYPDGFVPQPNREYLFSAWIKDGDVTSLTSKLKFYMNGINQPLTCKALVEDWKLVECKFKTPASVPGTVLNLSMVPDAGATVYIDDMRMHPNEAHMKTYVYDPTTFRLMAELDENGFATLYEYDSEGLLIRVKKETERGVMTIKESRSSKKKG</sequence>